<organism evidence="2 3">
    <name type="scientific">Parasponia andersonii</name>
    <name type="common">Sponia andersonii</name>
    <dbReference type="NCBI Taxonomy" id="3476"/>
    <lineage>
        <taxon>Eukaryota</taxon>
        <taxon>Viridiplantae</taxon>
        <taxon>Streptophyta</taxon>
        <taxon>Embryophyta</taxon>
        <taxon>Tracheophyta</taxon>
        <taxon>Spermatophyta</taxon>
        <taxon>Magnoliopsida</taxon>
        <taxon>eudicotyledons</taxon>
        <taxon>Gunneridae</taxon>
        <taxon>Pentapetalae</taxon>
        <taxon>rosids</taxon>
        <taxon>fabids</taxon>
        <taxon>Rosales</taxon>
        <taxon>Cannabaceae</taxon>
        <taxon>Parasponia</taxon>
    </lineage>
</organism>
<accession>A0A2P5ABQ3</accession>
<protein>
    <submittedName>
        <fullName evidence="2">Uncharacterized protein</fullName>
    </submittedName>
</protein>
<dbReference type="Proteomes" id="UP000237105">
    <property type="component" value="Unassembled WGS sequence"/>
</dbReference>
<name>A0A2P5ABQ3_PARAD</name>
<sequence>VPSNVVWLLCSGMARLRVPRSLFHAQSFSHRRRQTVGAVSHQSSACLELLTLDSPTVHVPLLSHKSLNSKQDRRGGGGYLQRLSDA</sequence>
<evidence type="ECO:0000256" key="1">
    <source>
        <dbReference type="SAM" id="MobiDB-lite"/>
    </source>
</evidence>
<reference evidence="3" key="1">
    <citation type="submission" date="2016-06" db="EMBL/GenBank/DDBJ databases">
        <title>Parallel loss of symbiosis genes in relatives of nitrogen-fixing non-legume Parasponia.</title>
        <authorList>
            <person name="Van Velzen R."/>
            <person name="Holmer R."/>
            <person name="Bu F."/>
            <person name="Rutten L."/>
            <person name="Van Zeijl A."/>
            <person name="Liu W."/>
            <person name="Santuari L."/>
            <person name="Cao Q."/>
            <person name="Sharma T."/>
            <person name="Shen D."/>
            <person name="Roswanjaya Y."/>
            <person name="Wardhani T."/>
            <person name="Kalhor M.S."/>
            <person name="Jansen J."/>
            <person name="Van den Hoogen J."/>
            <person name="Gungor B."/>
            <person name="Hartog M."/>
            <person name="Hontelez J."/>
            <person name="Verver J."/>
            <person name="Yang W.-C."/>
            <person name="Schijlen E."/>
            <person name="Repin R."/>
            <person name="Schilthuizen M."/>
            <person name="Schranz E."/>
            <person name="Heidstra R."/>
            <person name="Miyata K."/>
            <person name="Fedorova E."/>
            <person name="Kohlen W."/>
            <person name="Bisseling T."/>
            <person name="Smit S."/>
            <person name="Geurts R."/>
        </authorList>
    </citation>
    <scope>NUCLEOTIDE SEQUENCE [LARGE SCALE GENOMIC DNA]</scope>
    <source>
        <strain evidence="3">cv. WU1-14</strain>
    </source>
</reference>
<feature type="region of interest" description="Disordered" evidence="1">
    <location>
        <begin position="67"/>
        <end position="86"/>
    </location>
</feature>
<comment type="caution">
    <text evidence="2">The sequence shown here is derived from an EMBL/GenBank/DDBJ whole genome shotgun (WGS) entry which is preliminary data.</text>
</comment>
<proteinExistence type="predicted"/>
<feature type="non-terminal residue" evidence="2">
    <location>
        <position position="1"/>
    </location>
</feature>
<dbReference type="EMBL" id="JXTB01000689">
    <property type="protein sequence ID" value="PON33972.1"/>
    <property type="molecule type" value="Genomic_DNA"/>
</dbReference>
<dbReference type="AlphaFoldDB" id="A0A2P5ABQ3"/>
<keyword evidence="3" id="KW-1185">Reference proteome</keyword>
<evidence type="ECO:0000313" key="2">
    <source>
        <dbReference type="EMBL" id="PON33972.1"/>
    </source>
</evidence>
<gene>
    <name evidence="2" type="ORF">PanWU01x14_348360</name>
</gene>
<evidence type="ECO:0000313" key="3">
    <source>
        <dbReference type="Proteomes" id="UP000237105"/>
    </source>
</evidence>